<dbReference type="RefSeq" id="WP_189060636.1">
    <property type="nucleotide sequence ID" value="NZ_BMMK01000027.1"/>
</dbReference>
<keyword evidence="5 9" id="KW-0653">Protein transport</keyword>
<reference evidence="11" key="2">
    <citation type="submission" date="2020-09" db="EMBL/GenBank/DDBJ databases">
        <authorList>
            <person name="Sun Q."/>
            <person name="Zhou Y."/>
        </authorList>
    </citation>
    <scope>NUCLEOTIDE SEQUENCE</scope>
    <source>
        <strain evidence="11">CGMCC 4.5737</strain>
    </source>
</reference>
<comment type="subunit">
    <text evidence="9">The Tat system comprises two distinct complexes: a TatABC complex, containing multiple copies of TatA, TatB and TatC subunits, and a separate TatA complex, containing only TatA subunits. Substrates initially bind to the TatABC complex, which probably triggers association of the separate TatA complex to form the active translocon.</text>
</comment>
<evidence type="ECO:0000256" key="9">
    <source>
        <dbReference type="HAMAP-Rule" id="MF_00236"/>
    </source>
</evidence>
<evidence type="ECO:0000313" key="11">
    <source>
        <dbReference type="EMBL" id="GGM71508.1"/>
    </source>
</evidence>
<protein>
    <recommendedName>
        <fullName evidence="9">Sec-independent protein translocase protein TatA</fullName>
    </recommendedName>
</protein>
<organism evidence="11 12">
    <name type="scientific">Longimycelium tulufanense</name>
    <dbReference type="NCBI Taxonomy" id="907463"/>
    <lineage>
        <taxon>Bacteria</taxon>
        <taxon>Bacillati</taxon>
        <taxon>Actinomycetota</taxon>
        <taxon>Actinomycetes</taxon>
        <taxon>Pseudonocardiales</taxon>
        <taxon>Pseudonocardiaceae</taxon>
        <taxon>Longimycelium</taxon>
    </lineage>
</organism>
<dbReference type="PANTHER" id="PTHR42982">
    <property type="entry name" value="SEC-INDEPENDENT PROTEIN TRANSLOCASE PROTEIN TATA"/>
    <property type="match status" value="1"/>
</dbReference>
<evidence type="ECO:0000256" key="2">
    <source>
        <dbReference type="ARBA" id="ARBA00022448"/>
    </source>
</evidence>
<comment type="subcellular location">
    <subcellularLocation>
        <location evidence="1 9">Cell membrane</location>
        <topology evidence="1 9">Single-pass membrane protein</topology>
    </subcellularLocation>
</comment>
<dbReference type="GO" id="GO:0033281">
    <property type="term" value="C:TAT protein transport complex"/>
    <property type="evidence" value="ECO:0007669"/>
    <property type="project" value="UniProtKB-UniRule"/>
</dbReference>
<comment type="similarity">
    <text evidence="9">Belongs to the TatA/E family.</text>
</comment>
<evidence type="ECO:0000256" key="5">
    <source>
        <dbReference type="ARBA" id="ARBA00022927"/>
    </source>
</evidence>
<evidence type="ECO:0000256" key="4">
    <source>
        <dbReference type="ARBA" id="ARBA00022692"/>
    </source>
</evidence>
<dbReference type="InterPro" id="IPR006312">
    <property type="entry name" value="TatA/E"/>
</dbReference>
<evidence type="ECO:0000256" key="10">
    <source>
        <dbReference type="SAM" id="MobiDB-lite"/>
    </source>
</evidence>
<evidence type="ECO:0000313" key="12">
    <source>
        <dbReference type="Proteomes" id="UP000637578"/>
    </source>
</evidence>
<dbReference type="AlphaFoldDB" id="A0A8J3CHT9"/>
<sequence length="93" mass="10018">MSLPGGWELLLLLGVLVLLFGAKKLPDTARAIGKSMRIFKAETKGMRQDEAAESAAEQAQQQPAPQQLPPAQQTPPAANPAQPQHNARPDVQR</sequence>
<keyword evidence="7 9" id="KW-0811">Translocation</keyword>
<evidence type="ECO:0000256" key="8">
    <source>
        <dbReference type="ARBA" id="ARBA00023136"/>
    </source>
</evidence>
<accession>A0A8J3CHT9</accession>
<keyword evidence="12" id="KW-1185">Reference proteome</keyword>
<dbReference type="Gene3D" id="1.20.5.3310">
    <property type="match status" value="1"/>
</dbReference>
<dbReference type="NCBIfam" id="TIGR01411">
    <property type="entry name" value="tatAE"/>
    <property type="match status" value="1"/>
</dbReference>
<comment type="function">
    <text evidence="9">Part of the twin-arginine translocation (Tat) system that transports large folded proteins containing a characteristic twin-arginine motif in their signal peptide across membranes. TatA could form the protein-conducting channel of the Tat system.</text>
</comment>
<dbReference type="InterPro" id="IPR003369">
    <property type="entry name" value="TatA/B/E"/>
</dbReference>
<keyword evidence="3 9" id="KW-1003">Cell membrane</keyword>
<dbReference type="GO" id="GO:0043953">
    <property type="term" value="P:protein transport by the Tat complex"/>
    <property type="evidence" value="ECO:0007669"/>
    <property type="project" value="UniProtKB-UniRule"/>
</dbReference>
<keyword evidence="2 9" id="KW-0813">Transport</keyword>
<dbReference type="Proteomes" id="UP000637578">
    <property type="component" value="Unassembled WGS sequence"/>
</dbReference>
<dbReference type="GO" id="GO:0008320">
    <property type="term" value="F:protein transmembrane transporter activity"/>
    <property type="evidence" value="ECO:0007669"/>
    <property type="project" value="UniProtKB-UniRule"/>
</dbReference>
<dbReference type="HAMAP" id="MF_00236">
    <property type="entry name" value="TatA_E"/>
    <property type="match status" value="1"/>
</dbReference>
<dbReference type="NCBIfam" id="NF001854">
    <property type="entry name" value="PRK00575.1"/>
    <property type="match status" value="1"/>
</dbReference>
<dbReference type="EMBL" id="BMMK01000027">
    <property type="protein sequence ID" value="GGM71508.1"/>
    <property type="molecule type" value="Genomic_DNA"/>
</dbReference>
<name>A0A8J3CHT9_9PSEU</name>
<keyword evidence="4 9" id="KW-0812">Transmembrane</keyword>
<evidence type="ECO:0000256" key="7">
    <source>
        <dbReference type="ARBA" id="ARBA00023010"/>
    </source>
</evidence>
<keyword evidence="8 9" id="KW-0472">Membrane</keyword>
<reference evidence="11" key="1">
    <citation type="journal article" date="2014" name="Int. J. Syst. Evol. Microbiol.">
        <title>Complete genome sequence of Corynebacterium casei LMG S-19264T (=DSM 44701T), isolated from a smear-ripened cheese.</title>
        <authorList>
            <consortium name="US DOE Joint Genome Institute (JGI-PGF)"/>
            <person name="Walter F."/>
            <person name="Albersmeier A."/>
            <person name="Kalinowski J."/>
            <person name="Ruckert C."/>
        </authorList>
    </citation>
    <scope>NUCLEOTIDE SEQUENCE</scope>
    <source>
        <strain evidence="11">CGMCC 4.5737</strain>
    </source>
</reference>
<feature type="region of interest" description="Disordered" evidence="10">
    <location>
        <begin position="43"/>
        <end position="93"/>
    </location>
</feature>
<comment type="caution">
    <text evidence="11">The sequence shown here is derived from an EMBL/GenBank/DDBJ whole genome shotgun (WGS) entry which is preliminary data.</text>
</comment>
<proteinExistence type="inferred from homology"/>
<feature type="compositionally biased region" description="Low complexity" evidence="10">
    <location>
        <begin position="53"/>
        <end position="84"/>
    </location>
</feature>
<evidence type="ECO:0000256" key="1">
    <source>
        <dbReference type="ARBA" id="ARBA00004162"/>
    </source>
</evidence>
<keyword evidence="6 9" id="KW-1133">Transmembrane helix</keyword>
<gene>
    <name evidence="9" type="primary">tatA</name>
    <name evidence="11" type="ORF">GCM10012275_47470</name>
</gene>
<dbReference type="Pfam" id="PF02416">
    <property type="entry name" value="TatA_B_E"/>
    <property type="match status" value="1"/>
</dbReference>
<dbReference type="PANTHER" id="PTHR42982:SF8">
    <property type="entry name" value="SEC-INDEPENDENT PROTEIN TRANSLOCASE PROTEIN TATA"/>
    <property type="match status" value="1"/>
</dbReference>
<evidence type="ECO:0000256" key="6">
    <source>
        <dbReference type="ARBA" id="ARBA00022989"/>
    </source>
</evidence>
<evidence type="ECO:0000256" key="3">
    <source>
        <dbReference type="ARBA" id="ARBA00022475"/>
    </source>
</evidence>